<feature type="transmembrane region" description="Helical" evidence="9">
    <location>
        <begin position="131"/>
        <end position="150"/>
    </location>
</feature>
<feature type="domain" description="Protein export membrane protein SecD/SecF C-terminal" evidence="10">
    <location>
        <begin position="111"/>
        <end position="289"/>
    </location>
</feature>
<dbReference type="InterPro" id="IPR048634">
    <property type="entry name" value="SecD_SecF_C"/>
</dbReference>
<name>A0A126T272_9GAMM</name>
<dbReference type="RefSeq" id="WP_062328029.1">
    <property type="nucleotide sequence ID" value="NZ_CP014476.1"/>
</dbReference>
<dbReference type="Pfam" id="PF07549">
    <property type="entry name" value="Sec_GG"/>
    <property type="match status" value="1"/>
</dbReference>
<feature type="transmembrane region" description="Helical" evidence="9">
    <location>
        <begin position="162"/>
        <end position="182"/>
    </location>
</feature>
<dbReference type="GO" id="GO:0065002">
    <property type="term" value="P:intracellular protein transmembrane transport"/>
    <property type="evidence" value="ECO:0007669"/>
    <property type="project" value="UniProtKB-UniRule"/>
</dbReference>
<dbReference type="PANTHER" id="PTHR30081">
    <property type="entry name" value="PROTEIN-EXPORT MEMBRANE PROTEIN SEC"/>
    <property type="match status" value="1"/>
</dbReference>
<evidence type="ECO:0000256" key="4">
    <source>
        <dbReference type="ARBA" id="ARBA00022692"/>
    </source>
</evidence>
<dbReference type="GO" id="GO:0015450">
    <property type="term" value="F:protein-transporting ATPase activity"/>
    <property type="evidence" value="ECO:0007669"/>
    <property type="project" value="InterPro"/>
</dbReference>
<dbReference type="GO" id="GO:0005886">
    <property type="term" value="C:plasma membrane"/>
    <property type="evidence" value="ECO:0007669"/>
    <property type="project" value="UniProtKB-SubCell"/>
</dbReference>
<dbReference type="PRINTS" id="PR01755">
    <property type="entry name" value="SECFTRNLCASE"/>
</dbReference>
<evidence type="ECO:0000256" key="5">
    <source>
        <dbReference type="ARBA" id="ARBA00022927"/>
    </source>
</evidence>
<dbReference type="EMBL" id="CP014476">
    <property type="protein sequence ID" value="AMK76190.1"/>
    <property type="molecule type" value="Genomic_DNA"/>
</dbReference>
<keyword evidence="3 9" id="KW-1003">Cell membrane</keyword>
<evidence type="ECO:0000313" key="12">
    <source>
        <dbReference type="Proteomes" id="UP000030512"/>
    </source>
</evidence>
<dbReference type="SUPFAM" id="SSF82866">
    <property type="entry name" value="Multidrug efflux transporter AcrB transmembrane domain"/>
    <property type="match status" value="1"/>
</dbReference>
<comment type="subcellular location">
    <subcellularLocation>
        <location evidence="1 9">Cell membrane</location>
        <topology evidence="1 9">Multi-pass membrane protein</topology>
    </subcellularLocation>
</comment>
<dbReference type="HAMAP" id="MF_01464_B">
    <property type="entry name" value="SecF_B"/>
    <property type="match status" value="1"/>
</dbReference>
<comment type="caution">
    <text evidence="9">Lacks conserved residue(s) required for the propagation of feature annotation.</text>
</comment>
<dbReference type="KEGG" id="mdn:JT25_006740"/>
<gene>
    <name evidence="9" type="primary">secF</name>
    <name evidence="11" type="ORF">JT25_006740</name>
</gene>
<evidence type="ECO:0000256" key="8">
    <source>
        <dbReference type="ARBA" id="ARBA00023136"/>
    </source>
</evidence>
<keyword evidence="5 9" id="KW-0653">Protein transport</keyword>
<dbReference type="Gene3D" id="1.20.1640.10">
    <property type="entry name" value="Multidrug efflux transporter AcrB transmembrane domain"/>
    <property type="match status" value="1"/>
</dbReference>
<comment type="subunit">
    <text evidence="9">Forms a complex with SecD. Part of the essential Sec protein translocation apparatus which comprises SecA, SecYEG and auxiliary proteins SecDF-YajC and YidC.</text>
</comment>
<dbReference type="NCBIfam" id="TIGR00916">
    <property type="entry name" value="2A0604s01"/>
    <property type="match status" value="1"/>
</dbReference>
<dbReference type="PANTHER" id="PTHR30081:SF8">
    <property type="entry name" value="PROTEIN TRANSLOCASE SUBUNIT SECF"/>
    <property type="match status" value="1"/>
</dbReference>
<evidence type="ECO:0000256" key="2">
    <source>
        <dbReference type="ARBA" id="ARBA00022448"/>
    </source>
</evidence>
<dbReference type="InterPro" id="IPR022813">
    <property type="entry name" value="SecD/SecF_arch_bac"/>
</dbReference>
<evidence type="ECO:0000313" key="11">
    <source>
        <dbReference type="EMBL" id="AMK76190.1"/>
    </source>
</evidence>
<evidence type="ECO:0000256" key="3">
    <source>
        <dbReference type="ARBA" id="ARBA00022475"/>
    </source>
</evidence>
<dbReference type="InterPro" id="IPR005665">
    <property type="entry name" value="SecF_bac"/>
</dbReference>
<dbReference type="AlphaFoldDB" id="A0A126T272"/>
<feature type="transmembrane region" description="Helical" evidence="9">
    <location>
        <begin position="15"/>
        <end position="33"/>
    </location>
</feature>
<proteinExistence type="inferred from homology"/>
<keyword evidence="2 9" id="KW-0813">Transport</keyword>
<dbReference type="InterPro" id="IPR022646">
    <property type="entry name" value="SecD/SecF_CS"/>
</dbReference>
<evidence type="ECO:0000256" key="9">
    <source>
        <dbReference type="HAMAP-Rule" id="MF_01464"/>
    </source>
</evidence>
<keyword evidence="7 9" id="KW-0811">Translocation</keyword>
<comment type="similarity">
    <text evidence="9">Belongs to the SecD/SecF family. SecF subfamily.</text>
</comment>
<dbReference type="GO" id="GO:0006605">
    <property type="term" value="P:protein targeting"/>
    <property type="evidence" value="ECO:0007669"/>
    <property type="project" value="UniProtKB-UniRule"/>
</dbReference>
<dbReference type="NCBIfam" id="TIGR00966">
    <property type="entry name" value="transloc_SecF"/>
    <property type="match status" value="1"/>
</dbReference>
<evidence type="ECO:0000256" key="1">
    <source>
        <dbReference type="ARBA" id="ARBA00004651"/>
    </source>
</evidence>
<evidence type="ECO:0000259" key="10">
    <source>
        <dbReference type="Pfam" id="PF02355"/>
    </source>
</evidence>
<reference evidence="11 12" key="1">
    <citation type="journal article" date="2015" name="Environ. Microbiol.">
        <title>Methane oxidation coupled to nitrate reduction under hypoxia by the Gammaproteobacterium Methylomonas denitrificans, sp. nov. type strain FJG1.</title>
        <authorList>
            <person name="Kits K.D."/>
            <person name="Klotz M.G."/>
            <person name="Stein L.Y."/>
        </authorList>
    </citation>
    <scope>NUCLEOTIDE SEQUENCE [LARGE SCALE GENOMIC DNA]</scope>
    <source>
        <strain evidence="11 12">FJG1</strain>
    </source>
</reference>
<keyword evidence="4 9" id="KW-0812">Transmembrane</keyword>
<evidence type="ECO:0000256" key="6">
    <source>
        <dbReference type="ARBA" id="ARBA00022989"/>
    </source>
</evidence>
<dbReference type="InterPro" id="IPR055344">
    <property type="entry name" value="SecD_SecF_C_bact"/>
</dbReference>
<accession>A0A126T272</accession>
<feature type="transmembrane region" description="Helical" evidence="9">
    <location>
        <begin position="263"/>
        <end position="291"/>
    </location>
</feature>
<evidence type="ECO:0000256" key="7">
    <source>
        <dbReference type="ARBA" id="ARBA00023010"/>
    </source>
</evidence>
<keyword evidence="12" id="KW-1185">Reference proteome</keyword>
<dbReference type="OrthoDB" id="9774769at2"/>
<sequence>MTSARHIDFLSKRKLAFYFSGTLLLISIVSFFVKGLDLGIDFTGGSVYELHYNQAADLDKMRTTLEQEGFADANLQNFGSAADVLIRLKPVENISQKDLSEKVLKVANSSQTQAGELRRVEFVGPQVGEDLINDGGLALFFAFIGIMVYVSIRFEWKLSISAIIALFHDSIITMGFFSVFGWEFDMTVLSAILALIGYSINDTIVVYDRIRETVNSSRINANINEIVNTALNDTLSRTILTSLTVFLTLLALAFLGGKTIHGFAIAMLIGVVKGTYSSIYIASSLALTFGLSREDLMPPAKDSVVDDRP</sequence>
<dbReference type="GO" id="GO:0043952">
    <property type="term" value="P:protein transport by the Sec complex"/>
    <property type="evidence" value="ECO:0007669"/>
    <property type="project" value="UniProtKB-UniRule"/>
</dbReference>
<dbReference type="Pfam" id="PF02355">
    <property type="entry name" value="SecD_SecF_C"/>
    <property type="match status" value="1"/>
</dbReference>
<dbReference type="Proteomes" id="UP000030512">
    <property type="component" value="Chromosome"/>
</dbReference>
<organism evidence="11 12">
    <name type="scientific">Methylomonas denitrificans</name>
    <dbReference type="NCBI Taxonomy" id="1538553"/>
    <lineage>
        <taxon>Bacteria</taxon>
        <taxon>Pseudomonadati</taxon>
        <taxon>Pseudomonadota</taxon>
        <taxon>Gammaproteobacteria</taxon>
        <taxon>Methylococcales</taxon>
        <taxon>Methylococcaceae</taxon>
        <taxon>Methylomonas</taxon>
    </lineage>
</organism>
<keyword evidence="6 9" id="KW-1133">Transmembrane helix</keyword>
<protein>
    <recommendedName>
        <fullName evidence="9">Protein-export membrane protein SecF</fullName>
    </recommendedName>
</protein>
<dbReference type="STRING" id="1538553.JT25_006740"/>
<dbReference type="InterPro" id="IPR022645">
    <property type="entry name" value="SecD/SecF_bac"/>
</dbReference>
<feature type="transmembrane region" description="Helical" evidence="9">
    <location>
        <begin position="239"/>
        <end position="257"/>
    </location>
</feature>
<keyword evidence="8 9" id="KW-0472">Membrane</keyword>
<comment type="function">
    <text evidence="9">Part of the Sec protein translocase complex. Interacts with the SecYEG preprotein conducting channel. SecDF uses the proton motive force (PMF) to complete protein translocation after the ATP-dependent function of SecA.</text>
</comment>